<evidence type="ECO:0000256" key="2">
    <source>
        <dbReference type="ARBA" id="ARBA00022741"/>
    </source>
</evidence>
<keyword evidence="2" id="KW-0547">Nucleotide-binding</keyword>
<gene>
    <name evidence="6" type="ORF">RND81_13G015500</name>
</gene>
<proteinExistence type="predicted"/>
<reference evidence="6" key="1">
    <citation type="submission" date="2024-03" db="EMBL/GenBank/DDBJ databases">
        <title>WGS assembly of Saponaria officinalis var. Norfolk2.</title>
        <authorList>
            <person name="Jenkins J."/>
            <person name="Shu S."/>
            <person name="Grimwood J."/>
            <person name="Barry K."/>
            <person name="Goodstein D."/>
            <person name="Schmutz J."/>
            <person name="Leebens-Mack J."/>
            <person name="Osbourn A."/>
        </authorList>
    </citation>
    <scope>NUCLEOTIDE SEQUENCE [LARGE SCALE GENOMIC DNA]</scope>
    <source>
        <strain evidence="6">JIC</strain>
    </source>
</reference>
<dbReference type="Gene3D" id="1.20.5.4130">
    <property type="match status" value="1"/>
</dbReference>
<protein>
    <recommendedName>
        <fullName evidence="5">Disease resistance N-terminal domain-containing protein</fullName>
    </recommendedName>
</protein>
<dbReference type="Gene3D" id="3.40.50.300">
    <property type="entry name" value="P-loop containing nucleotide triphosphate hydrolases"/>
    <property type="match status" value="1"/>
</dbReference>
<sequence>MGIQNPPDKARKHDKKKIKDVLLDAEERQIESHTIRGWLDRLKTALYAADDLFDEFAMMASQREVTGEVLTFFSRSNHIALSLDISKKIKKIREELDDIVNDSSQFAFVLRPREEGWFRRPLRDQTHSFVDVEEVIGRDDDKEVIVDILMASCAAQERRLSVIPIVGIGGLGKTTLAQLIYIMISGLRNTLSSSYGFVCRKSLI</sequence>
<dbReference type="AlphaFoldDB" id="A0AAW1GWG3"/>
<accession>A0AAW1GWG3</accession>
<comment type="caution">
    <text evidence="6">The sequence shown here is derived from an EMBL/GenBank/DDBJ whole genome shotgun (WGS) entry which is preliminary data.</text>
</comment>
<dbReference type="GO" id="GO:0005524">
    <property type="term" value="F:ATP binding"/>
    <property type="evidence" value="ECO:0007669"/>
    <property type="project" value="UniProtKB-KW"/>
</dbReference>
<dbReference type="InterPro" id="IPR041118">
    <property type="entry name" value="Rx_N"/>
</dbReference>
<dbReference type="PANTHER" id="PTHR36766">
    <property type="entry name" value="PLANT BROAD-SPECTRUM MILDEW RESISTANCE PROTEIN RPW8"/>
    <property type="match status" value="1"/>
</dbReference>
<keyword evidence="4" id="KW-0067">ATP-binding</keyword>
<evidence type="ECO:0000259" key="5">
    <source>
        <dbReference type="Pfam" id="PF18052"/>
    </source>
</evidence>
<feature type="domain" description="Disease resistance N-terminal" evidence="5">
    <location>
        <begin position="16"/>
        <end position="67"/>
    </location>
</feature>
<dbReference type="Proteomes" id="UP001443914">
    <property type="component" value="Unassembled WGS sequence"/>
</dbReference>
<evidence type="ECO:0000256" key="4">
    <source>
        <dbReference type="ARBA" id="ARBA00022840"/>
    </source>
</evidence>
<evidence type="ECO:0000313" key="6">
    <source>
        <dbReference type="EMBL" id="KAK9667851.1"/>
    </source>
</evidence>
<organism evidence="6 7">
    <name type="scientific">Saponaria officinalis</name>
    <name type="common">Common soapwort</name>
    <name type="synonym">Lychnis saponaria</name>
    <dbReference type="NCBI Taxonomy" id="3572"/>
    <lineage>
        <taxon>Eukaryota</taxon>
        <taxon>Viridiplantae</taxon>
        <taxon>Streptophyta</taxon>
        <taxon>Embryophyta</taxon>
        <taxon>Tracheophyta</taxon>
        <taxon>Spermatophyta</taxon>
        <taxon>Magnoliopsida</taxon>
        <taxon>eudicotyledons</taxon>
        <taxon>Gunneridae</taxon>
        <taxon>Pentapetalae</taxon>
        <taxon>Caryophyllales</taxon>
        <taxon>Caryophyllaceae</taxon>
        <taxon>Caryophylleae</taxon>
        <taxon>Saponaria</taxon>
    </lineage>
</organism>
<dbReference type="EMBL" id="JBDFQZ010000013">
    <property type="protein sequence ID" value="KAK9667851.1"/>
    <property type="molecule type" value="Genomic_DNA"/>
</dbReference>
<dbReference type="SUPFAM" id="SSF52540">
    <property type="entry name" value="P-loop containing nucleoside triphosphate hydrolases"/>
    <property type="match status" value="1"/>
</dbReference>
<keyword evidence="1" id="KW-0677">Repeat</keyword>
<dbReference type="Pfam" id="PF18052">
    <property type="entry name" value="Rx_N"/>
    <property type="match status" value="1"/>
</dbReference>
<dbReference type="GO" id="GO:0006952">
    <property type="term" value="P:defense response"/>
    <property type="evidence" value="ECO:0007669"/>
    <property type="project" value="UniProtKB-KW"/>
</dbReference>
<dbReference type="PANTHER" id="PTHR36766:SF35">
    <property type="entry name" value="DISEASE RESISTANCE PROTEIN RGA3"/>
    <property type="match status" value="1"/>
</dbReference>
<keyword evidence="3" id="KW-0611">Plant defense</keyword>
<dbReference type="InterPro" id="IPR027417">
    <property type="entry name" value="P-loop_NTPase"/>
</dbReference>
<keyword evidence="7" id="KW-1185">Reference proteome</keyword>
<evidence type="ECO:0000256" key="1">
    <source>
        <dbReference type="ARBA" id="ARBA00022737"/>
    </source>
</evidence>
<evidence type="ECO:0000313" key="7">
    <source>
        <dbReference type="Proteomes" id="UP001443914"/>
    </source>
</evidence>
<name>A0AAW1GWG3_SAPOF</name>
<evidence type="ECO:0000256" key="3">
    <source>
        <dbReference type="ARBA" id="ARBA00022821"/>
    </source>
</evidence>